<dbReference type="GO" id="GO:0003723">
    <property type="term" value="F:RNA binding"/>
    <property type="evidence" value="ECO:0007669"/>
    <property type="project" value="TreeGrafter"/>
</dbReference>
<dbReference type="FunFam" id="2.130.10.10:FF:000133">
    <property type="entry name" value="Serine-threonine kinase receptor-associated protein"/>
    <property type="match status" value="1"/>
</dbReference>
<dbReference type="Pfam" id="PF00400">
    <property type="entry name" value="WD40"/>
    <property type="match status" value="4"/>
</dbReference>
<name>A0A9P0F122_BEMTA</name>
<evidence type="ECO:0000256" key="1">
    <source>
        <dbReference type="ARBA" id="ARBA00022574"/>
    </source>
</evidence>
<dbReference type="PRINTS" id="PR00320">
    <property type="entry name" value="GPROTEINBRPT"/>
</dbReference>
<reference evidence="7" key="1">
    <citation type="submission" date="2021-12" db="EMBL/GenBank/DDBJ databases">
        <authorList>
            <person name="King R."/>
        </authorList>
    </citation>
    <scope>NUCLEOTIDE SEQUENCE</scope>
</reference>
<evidence type="ECO:0000256" key="3">
    <source>
        <dbReference type="ARBA" id="ARBA00022737"/>
    </source>
</evidence>
<evidence type="ECO:0000313" key="7">
    <source>
        <dbReference type="EMBL" id="CAH0385237.1"/>
    </source>
</evidence>
<keyword evidence="8" id="KW-1185">Reference proteome</keyword>
<dbReference type="SUPFAM" id="SSF50978">
    <property type="entry name" value="WD40 repeat-like"/>
    <property type="match status" value="1"/>
</dbReference>
<dbReference type="Gene3D" id="2.130.10.10">
    <property type="entry name" value="YVTN repeat-like/Quinoprotein amine dehydrogenase"/>
    <property type="match status" value="2"/>
</dbReference>
<dbReference type="CDD" id="cd00200">
    <property type="entry name" value="WD40"/>
    <property type="match status" value="1"/>
</dbReference>
<keyword evidence="3" id="KW-0677">Repeat</keyword>
<sequence>MQSFKGNHHHCQGVYRLNLCPSYNGEKKIGTLTMANLRQTPLTCSGHTRPVVNLAFSDVTDSGYFLISASKDGKPMLRQGDTGDWIGTFEGHKGAVWGVALNRDATKAASGAADFIAKVWDAVSGEELHSFKHNHIVKSVDFSSSSSLFATASAEKLVRVFDLEKPEADPTVYSGHTSSIKHVMFYRDNTRIISCADDRTLRVWDHISGQEVRKLEFNAPPSSIEISKDGVTLTVAHGRTVSFWDAESMSKIREIPIPTQVNSASLHPDKSMFVCGGEDFKMYKFDYTTGVEIESFKGHFGPVHCVKFSPDGELYASGSEDGTLRLWQTTVGKTYGLWKCVEAVPNMTQENHNNLHEVIAS</sequence>
<evidence type="ECO:0000256" key="5">
    <source>
        <dbReference type="ARBA" id="ARBA00038394"/>
    </source>
</evidence>
<dbReference type="Proteomes" id="UP001152759">
    <property type="component" value="Chromosome 2"/>
</dbReference>
<evidence type="ECO:0000256" key="4">
    <source>
        <dbReference type="ARBA" id="ARBA00023187"/>
    </source>
</evidence>
<dbReference type="InterPro" id="IPR020472">
    <property type="entry name" value="WD40_PAC1"/>
</dbReference>
<protein>
    <recommendedName>
        <fullName evidence="6">Serine-threonine kinase receptor-associated protein</fullName>
    </recommendedName>
</protein>
<organism evidence="7 8">
    <name type="scientific">Bemisia tabaci</name>
    <name type="common">Sweetpotato whitefly</name>
    <name type="synonym">Aleurodes tabaci</name>
    <dbReference type="NCBI Taxonomy" id="7038"/>
    <lineage>
        <taxon>Eukaryota</taxon>
        <taxon>Metazoa</taxon>
        <taxon>Ecdysozoa</taxon>
        <taxon>Arthropoda</taxon>
        <taxon>Hexapoda</taxon>
        <taxon>Insecta</taxon>
        <taxon>Pterygota</taxon>
        <taxon>Neoptera</taxon>
        <taxon>Paraneoptera</taxon>
        <taxon>Hemiptera</taxon>
        <taxon>Sternorrhyncha</taxon>
        <taxon>Aleyrodoidea</taxon>
        <taxon>Aleyrodidae</taxon>
        <taxon>Aleyrodinae</taxon>
        <taxon>Bemisia</taxon>
    </lineage>
</organism>
<proteinExistence type="inferred from homology"/>
<keyword evidence="2" id="KW-0507">mRNA processing</keyword>
<keyword evidence="4" id="KW-0508">mRNA splicing</keyword>
<dbReference type="PANTHER" id="PTHR19877:SF13">
    <property type="entry name" value="SERINE-THREONINE KINASE RECEPTOR-ASSOCIATED PROTEIN"/>
    <property type="match status" value="1"/>
</dbReference>
<accession>A0A9P0F122</accession>
<gene>
    <name evidence="7" type="ORF">BEMITA_LOCUS4487</name>
</gene>
<evidence type="ECO:0000313" key="8">
    <source>
        <dbReference type="Proteomes" id="UP001152759"/>
    </source>
</evidence>
<dbReference type="InterPro" id="IPR036322">
    <property type="entry name" value="WD40_repeat_dom_sf"/>
</dbReference>
<comment type="similarity">
    <text evidence="5">Belongs to the WD repeat STRAP family.</text>
</comment>
<dbReference type="InterPro" id="IPR015943">
    <property type="entry name" value="WD40/YVTN_repeat-like_dom_sf"/>
</dbReference>
<dbReference type="PANTHER" id="PTHR19877">
    <property type="entry name" value="EUKARYOTIC TRANSLATION INITIATION FACTOR 3 SUBUNIT I"/>
    <property type="match status" value="1"/>
</dbReference>
<dbReference type="InterPro" id="IPR001680">
    <property type="entry name" value="WD40_rpt"/>
</dbReference>
<dbReference type="GO" id="GO:0032797">
    <property type="term" value="C:SMN complex"/>
    <property type="evidence" value="ECO:0007669"/>
    <property type="project" value="TreeGrafter"/>
</dbReference>
<evidence type="ECO:0000256" key="2">
    <source>
        <dbReference type="ARBA" id="ARBA00022664"/>
    </source>
</evidence>
<dbReference type="SMART" id="SM00320">
    <property type="entry name" value="WD40"/>
    <property type="match status" value="7"/>
</dbReference>
<dbReference type="AlphaFoldDB" id="A0A9P0F122"/>
<dbReference type="EMBL" id="OU963863">
    <property type="protein sequence ID" value="CAH0385237.1"/>
    <property type="molecule type" value="Genomic_DNA"/>
</dbReference>
<dbReference type="GO" id="GO:0000387">
    <property type="term" value="P:spliceosomal snRNP assembly"/>
    <property type="evidence" value="ECO:0007669"/>
    <property type="project" value="TreeGrafter"/>
</dbReference>
<keyword evidence="1" id="KW-0853">WD repeat</keyword>
<evidence type="ECO:0000256" key="6">
    <source>
        <dbReference type="ARBA" id="ARBA00040390"/>
    </source>
</evidence>